<dbReference type="AlphaFoldDB" id="A0A9I9EFW6"/>
<evidence type="ECO:0000313" key="2">
    <source>
        <dbReference type="EnsemblPlants" id="MELO3C033217.2.1"/>
    </source>
</evidence>
<feature type="region of interest" description="Disordered" evidence="1">
    <location>
        <begin position="34"/>
        <end position="59"/>
    </location>
</feature>
<organism evidence="2">
    <name type="scientific">Cucumis melo</name>
    <name type="common">Muskmelon</name>
    <dbReference type="NCBI Taxonomy" id="3656"/>
    <lineage>
        <taxon>Eukaryota</taxon>
        <taxon>Viridiplantae</taxon>
        <taxon>Streptophyta</taxon>
        <taxon>Embryophyta</taxon>
        <taxon>Tracheophyta</taxon>
        <taxon>Spermatophyta</taxon>
        <taxon>Magnoliopsida</taxon>
        <taxon>eudicotyledons</taxon>
        <taxon>Gunneridae</taxon>
        <taxon>Pentapetalae</taxon>
        <taxon>rosids</taxon>
        <taxon>fabids</taxon>
        <taxon>Cucurbitales</taxon>
        <taxon>Cucurbitaceae</taxon>
        <taxon>Benincaseae</taxon>
        <taxon>Cucumis</taxon>
    </lineage>
</organism>
<protein>
    <recommendedName>
        <fullName evidence="3">CACTA en-spm transposon protein</fullName>
    </recommendedName>
</protein>
<dbReference type="EnsemblPlants" id="MELO3C033217.2.1">
    <property type="protein sequence ID" value="MELO3C033217.2.1"/>
    <property type="gene ID" value="MELO3C033217.2"/>
</dbReference>
<feature type="compositionally biased region" description="Polar residues" evidence="1">
    <location>
        <begin position="38"/>
        <end position="51"/>
    </location>
</feature>
<accession>A0A9I9EFW6</accession>
<sequence length="96" mass="10640">MSTAIMSSSYPRNNFMEMDAMFLEFEDNLDNIAGESFSVGNNAGSSSQQPATPTPMRRAQSRLLELERHVAINDRIPITIAPEAEKPISPHAVRFS</sequence>
<dbReference type="Gramene" id="MELO3C033217.2.1">
    <property type="protein sequence ID" value="MELO3C033217.2.1"/>
    <property type="gene ID" value="MELO3C033217.2"/>
</dbReference>
<name>A0A9I9EFW6_CUCME</name>
<evidence type="ECO:0000256" key="1">
    <source>
        <dbReference type="SAM" id="MobiDB-lite"/>
    </source>
</evidence>
<reference evidence="2" key="1">
    <citation type="submission" date="2023-03" db="UniProtKB">
        <authorList>
            <consortium name="EnsemblPlants"/>
        </authorList>
    </citation>
    <scope>IDENTIFICATION</scope>
</reference>
<evidence type="ECO:0008006" key="3">
    <source>
        <dbReference type="Google" id="ProtNLM"/>
    </source>
</evidence>
<proteinExistence type="predicted"/>